<evidence type="ECO:0000313" key="11">
    <source>
        <dbReference type="Proteomes" id="UP000202519"/>
    </source>
</evidence>
<dbReference type="KEGG" id="vg:29122442"/>
<comment type="subunit">
    <text evidence="9">Homomultimerizes to form the nucleocapsid. Binds to viral genomic RNA.</text>
</comment>
<reference evidence="10 11" key="1">
    <citation type="journal article" date="2015" name="Elife">
        <title>Unprecedented genomic diversity of RNA viruses in arthropods reveals the ancestry of negative-sense RNA viruses.</title>
        <authorList>
            <person name="Li C.X."/>
            <person name="Shi M."/>
            <person name="Tian J.H."/>
            <person name="Lin X.D."/>
            <person name="Kang Y.J."/>
            <person name="Chen L.J."/>
            <person name="Qin X.C."/>
            <person name="Xu J."/>
            <person name="Holmes E.C."/>
            <person name="Zhang Y.Z."/>
        </authorList>
    </citation>
    <scope>NUCLEOTIDE SEQUENCE [LARGE SCALE GENOMIC DNA]</scope>
    <source>
        <strain evidence="10 11">SYY1-1</strain>
    </source>
</reference>
<protein>
    <recommendedName>
        <fullName evidence="1 9">Nucleoprotein</fullName>
        <shortName evidence="9">NP</shortName>
        <shortName evidence="9">Protein N</shortName>
    </recommendedName>
    <alternativeName>
        <fullName evidence="8 9">Nucleocapsid protein</fullName>
    </alternativeName>
</protein>
<name>A0A0B5KTF9_9RHAB</name>
<sequence length="484" mass="53654">MTEQQSDKTEILQNPNAVTAVEEYLATYNVHGSSGAELNVWNEKYFVNTHVPKTKYELPTLMSRRNAGINLLHFFTGKKGMYEGWMKDIQICVLAMKTPGDETKLLFEDFMQSESRSDVAGTSTALLDEKLSIADGYANVDIVNEEPGTSSGAVLAGDVDKTKETEDLEQPANLSMSAVKGFWGYILDIYIKSSDAKPHAKLATAETIMGLICMNCFKLISKTENSVFKSMTRNLHKHYVDLFRPSDLVHTLCPPHINTLVFMKAAFGSLSGVLRDCLSMMISRVIIENSTSVPAQATIGVLYSACLTHVGMHGLAAVKHVEQTALAMGLSISKFSGMIMTTRVKDSLLNVLMLLKIGATPAKSLIILGKSYDVPFQFSWRFCRIYNPAHFSRFVTANNTHLIIRCAAYMGHLQDSSSILDMKILQGTRNQSIFAREKTIAQRYFAEEDSKGDAPIVDAAKSLYGDTHHSVFVPSTNYDQYLNQ</sequence>
<evidence type="ECO:0000256" key="3">
    <source>
        <dbReference type="ARBA" id="ARBA00022561"/>
    </source>
</evidence>
<evidence type="ECO:0000256" key="7">
    <source>
        <dbReference type="ARBA" id="ARBA00023274"/>
    </source>
</evidence>
<gene>
    <name evidence="10" type="primary">ORF1</name>
</gene>
<dbReference type="InterPro" id="IPR004902">
    <property type="entry name" value="Rhabdo_ncap_2"/>
</dbReference>
<comment type="subcellular location">
    <subcellularLocation>
        <location evidence="9">Virion</location>
    </subcellularLocation>
    <subcellularLocation>
        <location evidence="9">Host cytoplasm</location>
    </subcellularLocation>
</comment>
<dbReference type="RefSeq" id="YP_009300670.1">
    <property type="nucleotide sequence ID" value="NC_031216.1"/>
</dbReference>
<evidence type="ECO:0000256" key="8">
    <source>
        <dbReference type="ARBA" id="ARBA00033344"/>
    </source>
</evidence>
<evidence type="ECO:0000256" key="5">
    <source>
        <dbReference type="ARBA" id="ARBA00022884"/>
    </source>
</evidence>
<keyword evidence="9" id="KW-1035">Host cytoplasm</keyword>
<keyword evidence="5 9" id="KW-0694">RNA-binding</keyword>
<dbReference type="Proteomes" id="UP000202519">
    <property type="component" value="Segment"/>
</dbReference>
<evidence type="ECO:0000256" key="1">
    <source>
        <dbReference type="ARBA" id="ARBA00014389"/>
    </source>
</evidence>
<dbReference type="GO" id="GO:0019013">
    <property type="term" value="C:viral nucleocapsid"/>
    <property type="evidence" value="ECO:0007669"/>
    <property type="project" value="UniProtKB-UniRule"/>
</dbReference>
<evidence type="ECO:0000313" key="10">
    <source>
        <dbReference type="EMBL" id="AJG39127.1"/>
    </source>
</evidence>
<dbReference type="GO" id="GO:1990904">
    <property type="term" value="C:ribonucleoprotein complex"/>
    <property type="evidence" value="ECO:0007669"/>
    <property type="project" value="UniProtKB-UniRule"/>
</dbReference>
<dbReference type="GO" id="GO:0019029">
    <property type="term" value="C:helical viral capsid"/>
    <property type="evidence" value="ECO:0007669"/>
    <property type="project" value="UniProtKB-UniRule"/>
</dbReference>
<evidence type="ECO:0000256" key="4">
    <source>
        <dbReference type="ARBA" id="ARBA00022844"/>
    </source>
</evidence>
<keyword evidence="7 9" id="KW-0687">Ribonucleoprotein</keyword>
<dbReference type="Pfam" id="PF03216">
    <property type="entry name" value="Rhabdo_ncap_2"/>
    <property type="match status" value="1"/>
</dbReference>
<organism evidence="10 11">
    <name type="scientific">Shayang Fly Virus 3</name>
    <dbReference type="NCBI Taxonomy" id="1608067"/>
    <lineage>
        <taxon>Viruses</taxon>
        <taxon>Riboviria</taxon>
        <taxon>Orthornavirae</taxon>
        <taxon>Negarnaviricota</taxon>
        <taxon>Haploviricotina</taxon>
        <taxon>Monjiviricetes</taxon>
        <taxon>Mononegavirales</taxon>
        <taxon>Rhabdoviridae</taxon>
        <taxon>Deltarhabdovirinae</taxon>
        <taxon>Alphadrosrhavirus</taxon>
        <taxon>Alphadrosrhavirus shayang</taxon>
    </lineage>
</organism>
<dbReference type="GeneID" id="29122442"/>
<dbReference type="GO" id="GO:0030430">
    <property type="term" value="C:host cell cytoplasm"/>
    <property type="evidence" value="ECO:0007669"/>
    <property type="project" value="UniProtKB-SubCell"/>
</dbReference>
<keyword evidence="4 9" id="KW-0946">Virion</keyword>
<dbReference type="GO" id="GO:0003723">
    <property type="term" value="F:RNA binding"/>
    <property type="evidence" value="ECO:0007669"/>
    <property type="project" value="UniProtKB-UniRule"/>
</dbReference>
<dbReference type="EMBL" id="KM817636">
    <property type="protein sequence ID" value="AJG39127.1"/>
    <property type="molecule type" value="Viral_cRNA"/>
</dbReference>
<keyword evidence="6 9" id="KW-0543">Viral nucleoprotein</keyword>
<keyword evidence="11" id="KW-1185">Reference proteome</keyword>
<proteinExistence type="inferred from homology"/>
<evidence type="ECO:0000256" key="6">
    <source>
        <dbReference type="ARBA" id="ARBA00023086"/>
    </source>
</evidence>
<accession>A0A0B5KTF9</accession>
<comment type="similarity">
    <text evidence="9">Belongs to the nucleorhabdovirus nucleocapsid protein family.</text>
</comment>
<keyword evidence="2 9" id="KW-1139">Helical capsid protein</keyword>
<evidence type="ECO:0000256" key="9">
    <source>
        <dbReference type="RuleBase" id="RU369108"/>
    </source>
</evidence>
<dbReference type="OrthoDB" id="32320at10239"/>
<keyword evidence="3 9" id="KW-0167">Capsid protein</keyword>
<comment type="function">
    <text evidence="9">Encapsidates the genome, protecting it from nucleases. The encapsidated genomic RNA is termed the nucleocapsid (NC) and serves as template for viral transcription and replication.</text>
</comment>
<evidence type="ECO:0000256" key="2">
    <source>
        <dbReference type="ARBA" id="ARBA00022497"/>
    </source>
</evidence>